<protein>
    <submittedName>
        <fullName evidence="3">DUF4064 domain-containing protein</fullName>
    </submittedName>
</protein>
<dbReference type="EMBL" id="VTEV01000002">
    <property type="protein sequence ID" value="TYS69795.1"/>
    <property type="molecule type" value="Genomic_DNA"/>
</dbReference>
<dbReference type="STRING" id="79883.GCA_001636495_00998"/>
<dbReference type="Pfam" id="PF13273">
    <property type="entry name" value="DUF4064"/>
    <property type="match status" value="1"/>
</dbReference>
<evidence type="ECO:0000256" key="1">
    <source>
        <dbReference type="SAM" id="Phobius"/>
    </source>
</evidence>
<dbReference type="InterPro" id="IPR025273">
    <property type="entry name" value="DUF4064"/>
</dbReference>
<feature type="transmembrane region" description="Helical" evidence="1">
    <location>
        <begin position="64"/>
        <end position="87"/>
    </location>
</feature>
<proteinExistence type="predicted"/>
<feature type="transmembrane region" description="Helical" evidence="1">
    <location>
        <begin position="94"/>
        <end position="125"/>
    </location>
</feature>
<accession>A0A5D4T331</accession>
<evidence type="ECO:0000313" key="4">
    <source>
        <dbReference type="Proteomes" id="UP000322524"/>
    </source>
</evidence>
<keyword evidence="1" id="KW-0472">Membrane</keyword>
<comment type="caution">
    <text evidence="3">The sequence shown here is derived from an EMBL/GenBank/DDBJ whole genome shotgun (WGS) entry which is preliminary data.</text>
</comment>
<sequence>MKRTAEIVMTVIAVIISGLTALFGVLMNLGMSDPEFTEIMEEEMTADPAMEGMDMGGFMDLLSMAGPTLLTVGIISLILGVIGIIAIKGNKKPVLAGIMLILAALVIGIGTLGFGIIPAVLYLIAGIMAFVRKPKVTEQHI</sequence>
<name>A0A5D4T331_9BACI</name>
<organism evidence="3 4">
    <name type="scientific">Sutcliffiella horikoshii</name>
    <dbReference type="NCBI Taxonomy" id="79883"/>
    <lineage>
        <taxon>Bacteria</taxon>
        <taxon>Bacillati</taxon>
        <taxon>Bacillota</taxon>
        <taxon>Bacilli</taxon>
        <taxon>Bacillales</taxon>
        <taxon>Bacillaceae</taxon>
        <taxon>Sutcliffiella</taxon>
    </lineage>
</organism>
<keyword evidence="1" id="KW-0812">Transmembrane</keyword>
<evidence type="ECO:0000313" key="3">
    <source>
        <dbReference type="EMBL" id="TYS69795.1"/>
    </source>
</evidence>
<keyword evidence="1" id="KW-1133">Transmembrane helix</keyword>
<dbReference type="OrthoDB" id="2357232at2"/>
<dbReference type="RefSeq" id="WP_148987356.1">
    <property type="nucleotide sequence ID" value="NZ_VTEV01000002.1"/>
</dbReference>
<dbReference type="Proteomes" id="UP000322524">
    <property type="component" value="Unassembled WGS sequence"/>
</dbReference>
<reference evidence="3 4" key="1">
    <citation type="submission" date="2019-08" db="EMBL/GenBank/DDBJ databases">
        <title>Bacillus genomes from the desert of Cuatro Cienegas, Coahuila.</title>
        <authorList>
            <person name="Olmedo-Alvarez G."/>
        </authorList>
    </citation>
    <scope>NUCLEOTIDE SEQUENCE [LARGE SCALE GENOMIC DNA]</scope>
    <source>
        <strain evidence="3 4">CH28_1T</strain>
    </source>
</reference>
<evidence type="ECO:0000259" key="2">
    <source>
        <dbReference type="Pfam" id="PF13273"/>
    </source>
</evidence>
<dbReference type="AlphaFoldDB" id="A0A5D4T331"/>
<gene>
    <name evidence="3" type="ORF">FZC76_06080</name>
</gene>
<feature type="transmembrane region" description="Helical" evidence="1">
    <location>
        <begin position="7"/>
        <end position="27"/>
    </location>
</feature>
<feature type="domain" description="DUF4064" evidence="2">
    <location>
        <begin position="2"/>
        <end position="107"/>
    </location>
</feature>